<dbReference type="STRING" id="5627.A0A1C7MH60"/>
<sequence length="260" mass="27720">MASTLASMFSRNLSASIARTFARPAHSTVCTRTYTTWGKTASAPRLPAHRARFLSVQASMPKPELDPCYNARAGSRGNGCARARTVYLFKFLLKVGVVGAGLSISFLAAPAIFCDPVDSKKPQADAAGSAAPATPSQREVPPLPPLPPPASSVSYLELTFGTVCGICAGVFVKKGAKALAFALGGVFVLLQYLGSLSLVRIDWGRMSSRFENLFYTKDASGAKKPPNVVSLFRWFIDFLTADFQQRASFVAGFALGLRIG</sequence>
<feature type="transmembrane region" description="Helical" evidence="7">
    <location>
        <begin position="91"/>
        <end position="113"/>
    </location>
</feature>
<name>A0A1C7MH60_GRIFR</name>
<comment type="similarity">
    <text evidence="2">Belongs to the FUN14 family.</text>
</comment>
<feature type="transmembrane region" description="Helical" evidence="7">
    <location>
        <begin position="179"/>
        <end position="199"/>
    </location>
</feature>
<proteinExistence type="inferred from homology"/>
<dbReference type="OrthoDB" id="163794at2759"/>
<comment type="caution">
    <text evidence="8">The sequence shown here is derived from an EMBL/GenBank/DDBJ whole genome shotgun (WGS) entry which is preliminary data.</text>
</comment>
<reference evidence="8 9" key="1">
    <citation type="submission" date="2016-03" db="EMBL/GenBank/DDBJ databases">
        <title>Whole genome sequencing of Grifola frondosa 9006-11.</title>
        <authorList>
            <person name="Min B."/>
            <person name="Park H."/>
            <person name="Kim J.-G."/>
            <person name="Cho H."/>
            <person name="Oh Y.-L."/>
            <person name="Kong W.-S."/>
            <person name="Choi I.-G."/>
        </authorList>
    </citation>
    <scope>NUCLEOTIDE SEQUENCE [LARGE SCALE GENOMIC DNA]</scope>
    <source>
        <strain evidence="8 9">9006-11</strain>
    </source>
</reference>
<accession>A0A1C7MH60</accession>
<evidence type="ECO:0000256" key="5">
    <source>
        <dbReference type="ARBA" id="ARBA00023136"/>
    </source>
</evidence>
<keyword evidence="9" id="KW-1185">Reference proteome</keyword>
<protein>
    <submittedName>
        <fullName evidence="8">FUN14 domain-containing protein 1</fullName>
    </submittedName>
</protein>
<keyword evidence="3 7" id="KW-0812">Transmembrane</keyword>
<comment type="subcellular location">
    <subcellularLocation>
        <location evidence="1">Membrane</location>
    </subcellularLocation>
</comment>
<dbReference type="AlphaFoldDB" id="A0A1C7MH60"/>
<gene>
    <name evidence="8" type="primary">Fundc1</name>
    <name evidence="8" type="ORF">A0H81_04159</name>
</gene>
<feature type="non-terminal residue" evidence="8">
    <location>
        <position position="260"/>
    </location>
</feature>
<feature type="transmembrane region" description="Helical" evidence="7">
    <location>
        <begin position="153"/>
        <end position="172"/>
    </location>
</feature>
<dbReference type="EMBL" id="LUGG01000004">
    <property type="protein sequence ID" value="OBZ75799.1"/>
    <property type="molecule type" value="Genomic_DNA"/>
</dbReference>
<evidence type="ECO:0000256" key="6">
    <source>
        <dbReference type="SAM" id="MobiDB-lite"/>
    </source>
</evidence>
<evidence type="ECO:0000256" key="4">
    <source>
        <dbReference type="ARBA" id="ARBA00022989"/>
    </source>
</evidence>
<keyword evidence="5 7" id="KW-0472">Membrane</keyword>
<feature type="compositionally biased region" description="Low complexity" evidence="6">
    <location>
        <begin position="124"/>
        <end position="133"/>
    </location>
</feature>
<dbReference type="PANTHER" id="PTHR21346">
    <property type="entry name" value="FUN14 DOMAIN CONTAINING"/>
    <property type="match status" value="1"/>
</dbReference>
<keyword evidence="4 7" id="KW-1133">Transmembrane helix</keyword>
<dbReference type="OMA" id="FYELTFG"/>
<dbReference type="InterPro" id="IPR007014">
    <property type="entry name" value="FUN14"/>
</dbReference>
<evidence type="ECO:0000313" key="9">
    <source>
        <dbReference type="Proteomes" id="UP000092993"/>
    </source>
</evidence>
<organism evidence="8 9">
    <name type="scientific">Grifola frondosa</name>
    <name type="common">Maitake</name>
    <name type="synonym">Polyporus frondosus</name>
    <dbReference type="NCBI Taxonomy" id="5627"/>
    <lineage>
        <taxon>Eukaryota</taxon>
        <taxon>Fungi</taxon>
        <taxon>Dikarya</taxon>
        <taxon>Basidiomycota</taxon>
        <taxon>Agaricomycotina</taxon>
        <taxon>Agaricomycetes</taxon>
        <taxon>Polyporales</taxon>
        <taxon>Grifolaceae</taxon>
        <taxon>Grifola</taxon>
    </lineage>
</organism>
<dbReference type="Pfam" id="PF04930">
    <property type="entry name" value="FUN14"/>
    <property type="match status" value="1"/>
</dbReference>
<feature type="region of interest" description="Disordered" evidence="6">
    <location>
        <begin position="123"/>
        <end position="144"/>
    </location>
</feature>
<evidence type="ECO:0000256" key="2">
    <source>
        <dbReference type="ARBA" id="ARBA00009160"/>
    </source>
</evidence>
<evidence type="ECO:0000256" key="7">
    <source>
        <dbReference type="SAM" id="Phobius"/>
    </source>
</evidence>
<dbReference type="Proteomes" id="UP000092993">
    <property type="component" value="Unassembled WGS sequence"/>
</dbReference>
<dbReference type="GO" id="GO:0016020">
    <property type="term" value="C:membrane"/>
    <property type="evidence" value="ECO:0007669"/>
    <property type="project" value="UniProtKB-SubCell"/>
</dbReference>
<evidence type="ECO:0000256" key="3">
    <source>
        <dbReference type="ARBA" id="ARBA00022692"/>
    </source>
</evidence>
<dbReference type="PANTHER" id="PTHR21346:SF10">
    <property type="entry name" value="TRANSMEMBRANE PROTEIN"/>
    <property type="match status" value="1"/>
</dbReference>
<evidence type="ECO:0000256" key="1">
    <source>
        <dbReference type="ARBA" id="ARBA00004370"/>
    </source>
</evidence>
<evidence type="ECO:0000313" key="8">
    <source>
        <dbReference type="EMBL" id="OBZ75799.1"/>
    </source>
</evidence>